<protein>
    <recommendedName>
        <fullName evidence="3">Secreted protein</fullName>
    </recommendedName>
</protein>
<proteinExistence type="predicted"/>
<dbReference type="Proteomes" id="UP000195557">
    <property type="component" value="Unassembled WGS sequence"/>
</dbReference>
<organism evidence="2">
    <name type="scientific">Ostreococcus tauri</name>
    <name type="common">Marine green alga</name>
    <dbReference type="NCBI Taxonomy" id="70448"/>
    <lineage>
        <taxon>Eukaryota</taxon>
        <taxon>Viridiplantae</taxon>
        <taxon>Chlorophyta</taxon>
        <taxon>Mamiellophyceae</taxon>
        <taxon>Mamiellales</taxon>
        <taxon>Bathycoccaceae</taxon>
        <taxon>Ostreococcus</taxon>
    </lineage>
</organism>
<keyword evidence="1" id="KW-0732">Signal</keyword>
<feature type="signal peptide" evidence="1">
    <location>
        <begin position="1"/>
        <end position="24"/>
    </location>
</feature>
<dbReference type="EMBL" id="KZ155771">
    <property type="protein sequence ID" value="OUS49112.1"/>
    <property type="molecule type" value="Genomic_DNA"/>
</dbReference>
<reference evidence="2" key="1">
    <citation type="submission" date="2017-04" db="EMBL/GenBank/DDBJ databases">
        <title>Population genomics of picophytoplankton unveils novel chromosome hypervariability.</title>
        <authorList>
            <consortium name="DOE Joint Genome Institute"/>
            <person name="Blanc-Mathieu R."/>
            <person name="Krasovec M."/>
            <person name="Hebrard M."/>
            <person name="Yau S."/>
            <person name="Desgranges E."/>
            <person name="Martin J."/>
            <person name="Schackwitz W."/>
            <person name="Kuo A."/>
            <person name="Salin G."/>
            <person name="Donnadieu C."/>
            <person name="Desdevises Y."/>
            <person name="Sanchez-Ferandin S."/>
            <person name="Moreau H."/>
            <person name="Rivals E."/>
            <person name="Grigoriev I.V."/>
            <person name="Grimsley N."/>
            <person name="Eyre-Walker A."/>
            <person name="Piganeau G."/>
        </authorList>
    </citation>
    <scope>NUCLEOTIDE SEQUENCE [LARGE SCALE GENOMIC DNA]</scope>
    <source>
        <strain evidence="2">RCC 1115</strain>
    </source>
</reference>
<name>A0A1Y5IPR4_OSTTA</name>
<sequence>MILRRRRGLFRLCWIFVFVDTAAQLELGDFLLQLLHLYFNLLAEIVVRLLDLANLFVDGSDEFSGLLSLKLHVLRKFLHRICVFIELDREILKLCRRVINLTFFLSESTIEVNEIIRMPSDLVLDLRDVLNCFAVCLHRFAVCLHRFAVPRDSFQSFINAPAVLRRELFQLLSFVVDARRSSIQLVSCFIDSLTELLRFTVELHLSVFESIVQFIVAQLQLLELHTMIRHRLLQLACFILKL</sequence>
<gene>
    <name evidence="2" type="ORF">BE221DRAFT_188339</name>
</gene>
<evidence type="ECO:0000256" key="1">
    <source>
        <dbReference type="SAM" id="SignalP"/>
    </source>
</evidence>
<dbReference type="AlphaFoldDB" id="A0A1Y5IPR4"/>
<evidence type="ECO:0008006" key="3">
    <source>
        <dbReference type="Google" id="ProtNLM"/>
    </source>
</evidence>
<feature type="chain" id="PRO_5013142278" description="Secreted protein" evidence="1">
    <location>
        <begin position="25"/>
        <end position="242"/>
    </location>
</feature>
<evidence type="ECO:0000313" key="2">
    <source>
        <dbReference type="EMBL" id="OUS49112.1"/>
    </source>
</evidence>
<accession>A0A1Y5IPR4</accession>